<dbReference type="Gene3D" id="2.60.40.10">
    <property type="entry name" value="Immunoglobulins"/>
    <property type="match status" value="1"/>
</dbReference>
<comment type="caution">
    <text evidence="2">The sequence shown here is derived from an EMBL/GenBank/DDBJ whole genome shotgun (WGS) entry which is preliminary data.</text>
</comment>
<keyword evidence="3" id="KW-1185">Reference proteome</keyword>
<proteinExistence type="predicted"/>
<gene>
    <name evidence="2" type="ORF">OE749_08070</name>
</gene>
<evidence type="ECO:0000313" key="3">
    <source>
        <dbReference type="Proteomes" id="UP001652504"/>
    </source>
</evidence>
<feature type="signal peptide" evidence="1">
    <location>
        <begin position="1"/>
        <end position="35"/>
    </location>
</feature>
<feature type="chain" id="PRO_5046979606" description="Fibronectin type-III domain-containing protein" evidence="1">
    <location>
        <begin position="36"/>
        <end position="912"/>
    </location>
</feature>
<evidence type="ECO:0008006" key="4">
    <source>
        <dbReference type="Google" id="ProtNLM"/>
    </source>
</evidence>
<evidence type="ECO:0000256" key="1">
    <source>
        <dbReference type="SAM" id="SignalP"/>
    </source>
</evidence>
<dbReference type="Proteomes" id="UP001652504">
    <property type="component" value="Unassembled WGS sequence"/>
</dbReference>
<protein>
    <recommendedName>
        <fullName evidence="4">Fibronectin type-III domain-containing protein</fullName>
    </recommendedName>
</protein>
<dbReference type="EMBL" id="JAOWKX010000003">
    <property type="protein sequence ID" value="MCV2884649.1"/>
    <property type="molecule type" value="Genomic_DNA"/>
</dbReference>
<accession>A0ABT3A7V2</accession>
<evidence type="ECO:0000313" key="2">
    <source>
        <dbReference type="EMBL" id="MCV2884649.1"/>
    </source>
</evidence>
<dbReference type="InterPro" id="IPR013783">
    <property type="entry name" value="Ig-like_fold"/>
</dbReference>
<dbReference type="RefSeq" id="WP_263711927.1">
    <property type="nucleotide sequence ID" value="NZ_JAOWKX010000003.1"/>
</dbReference>
<keyword evidence="1" id="KW-0732">Signal</keyword>
<reference evidence="2 3" key="1">
    <citation type="submission" date="2022-10" db="EMBL/GenBank/DDBJ databases">
        <title>Aestuariibacter sp. AA17 isolated from Montipora capitata coral fragment.</title>
        <authorList>
            <person name="Emsley S.A."/>
            <person name="Pfannmuller K.M."/>
            <person name="Loughran R.M."/>
            <person name="Shlafstein M."/>
            <person name="Papke E."/>
            <person name="Saw J.H."/>
            <person name="Ushijima B."/>
            <person name="Videau P."/>
        </authorList>
    </citation>
    <scope>NUCLEOTIDE SEQUENCE [LARGE SCALE GENOMIC DNA]</scope>
    <source>
        <strain evidence="2 3">AA17</strain>
    </source>
</reference>
<sequence>MKLLFRCLTRANIASLTSRCLLWLCVAVLTPMAHAQQAWLPNVIHLINEPVLTSETQIHAPAKSESGNVRVYWTHFSDQGYTLEYKLNDTPWQTLYSGHSAEYIPNTPLTPGQYTFRLHCNGLASCPQEGYLVASTAVVTPPTFINSYFEQKSSRVALQWEDKGVPQGHVVEQSADEGQTWQIVEPEETLTYHTSNDYEGALHTGSETSVNLNNQLVPQSTLRTARATSVTQYLKRSNASLDLKYRVKRCVQSACGTTRTSKSLSVRGLTPILPDQGFESGSTQFFVSEGGGFSEISNRDPINGSHSLNVTLQNWGYLELYYPLGNTTRMNGFTIKGLLNLRSLSAGNTLSIYAAAYYLNGDIRIEGSRTVVSEADLEKTISAFSTLYLDESEPIKFVRYYIRLIGEGTAEFTLDDAQMYKGTHVGQDVPVLTSWLSSYTGHNKLSWTPFKREGQQYTLEYTKLHAGSNTWKTLYKGTQLAFDSALVKPAGFPLSSGQYRFRIACGTLPECPTGYQYADLIVSRTPDWVSANYNPDTRRFGIAWSKTVAAKGYLVEQNINGTGWRAFSPDSNDNSLHYKGYHLFAQTHKVIENPSIATYQFRVKACRSSGCEGLWITSNPITLSNQRPDLWFYAPISTYFTYADLSWSEFKPANQPYHVETRQTGQNWKTLYSGSNTEYRANLPAGMHIFRLHCAGHASCPASGYLEQHAEIVPSPLSLDVQFDKNRFMASLSWTPVTSAYGYVIEHRFNQTEWRELTPQASEGAFNFVDPQTKTYHTLFTGLNTTLPLNVAGVHDFRVKACRSSQCGSYVQANLLIDMKGLIQWEPDKIKVTEPSSIVWDASYFQHCHIASADDTLLHIDESGQTRVYSTGEPLLTEWQCQKMDGSRVNIFAPISVQKLTKPDLTHSKTEQ</sequence>
<organism evidence="2 3">
    <name type="scientific">Fluctibacter corallii</name>
    <dbReference type="NCBI Taxonomy" id="2984329"/>
    <lineage>
        <taxon>Bacteria</taxon>
        <taxon>Pseudomonadati</taxon>
        <taxon>Pseudomonadota</taxon>
        <taxon>Gammaproteobacteria</taxon>
        <taxon>Alteromonadales</taxon>
        <taxon>Alteromonadaceae</taxon>
        <taxon>Fluctibacter</taxon>
    </lineage>
</organism>
<name>A0ABT3A7V2_9ALTE</name>